<keyword evidence="3" id="KW-1185">Reference proteome</keyword>
<protein>
    <submittedName>
        <fullName evidence="2">Preprotein translocase subunit SecY</fullName>
    </submittedName>
</protein>
<dbReference type="AlphaFoldDB" id="A0A6C2C9E1"/>
<dbReference type="PRINTS" id="PR00303">
    <property type="entry name" value="SECYTRNLCASE"/>
</dbReference>
<keyword evidence="1" id="KW-1133">Transmembrane helix</keyword>
<accession>A0A6C2C9E1</accession>
<feature type="transmembrane region" description="Helical" evidence="1">
    <location>
        <begin position="56"/>
        <end position="79"/>
    </location>
</feature>
<organism evidence="2 3">
    <name type="scientific">Weissella muntiaci</name>
    <dbReference type="NCBI Taxonomy" id="2508881"/>
    <lineage>
        <taxon>Bacteria</taxon>
        <taxon>Bacillati</taxon>
        <taxon>Bacillota</taxon>
        <taxon>Bacilli</taxon>
        <taxon>Lactobacillales</taxon>
        <taxon>Lactobacillaceae</taxon>
        <taxon>Weissella</taxon>
    </lineage>
</organism>
<evidence type="ECO:0000313" key="2">
    <source>
        <dbReference type="EMBL" id="TYC50661.1"/>
    </source>
</evidence>
<dbReference type="RefSeq" id="WP_148621861.1">
    <property type="nucleotide sequence ID" value="NZ_SDGZ01000006.1"/>
</dbReference>
<dbReference type="OrthoDB" id="2055747at2"/>
<dbReference type="Proteomes" id="UP000371977">
    <property type="component" value="Unassembled WGS sequence"/>
</dbReference>
<feature type="transmembrane region" description="Helical" evidence="1">
    <location>
        <begin position="335"/>
        <end position="356"/>
    </location>
</feature>
<dbReference type="GO" id="GO:0015031">
    <property type="term" value="P:protein transport"/>
    <property type="evidence" value="ECO:0007669"/>
    <property type="project" value="InterPro"/>
</dbReference>
<dbReference type="PIRSF" id="PIRSF004557">
    <property type="entry name" value="SecY"/>
    <property type="match status" value="1"/>
</dbReference>
<name>A0A6C2C9E1_9LACO</name>
<evidence type="ECO:0000256" key="1">
    <source>
        <dbReference type="SAM" id="Phobius"/>
    </source>
</evidence>
<dbReference type="InterPro" id="IPR023201">
    <property type="entry name" value="SecY_dom_sf"/>
</dbReference>
<dbReference type="Pfam" id="PF00344">
    <property type="entry name" value="SecY"/>
    <property type="match status" value="1"/>
</dbReference>
<feature type="transmembrane region" description="Helical" evidence="1">
    <location>
        <begin position="194"/>
        <end position="214"/>
    </location>
</feature>
<dbReference type="SUPFAM" id="SSF103491">
    <property type="entry name" value="Preprotein translocase SecY subunit"/>
    <property type="match status" value="1"/>
</dbReference>
<reference evidence="2 3" key="1">
    <citation type="submission" date="2019-01" db="EMBL/GenBank/DDBJ databases">
        <title>Weissella sp. nov., a novel lactic acid bacterium isolated from animal feces.</title>
        <authorList>
            <person name="Wang L.-T."/>
        </authorList>
    </citation>
    <scope>NUCLEOTIDE SEQUENCE [LARGE SCALE GENOMIC DNA]</scope>
    <source>
        <strain evidence="2 3">8H-2</strain>
    </source>
</reference>
<feature type="transmembrane region" description="Helical" evidence="1">
    <location>
        <begin position="284"/>
        <end position="303"/>
    </location>
</feature>
<sequence>MKKHDDLLRRSGSTILLLLLYIIGQNIPLPFFKIVLKATQDSSIEHMLALTTGGTFSNPTLFALGLAPYMFITIFLSVFTAINREWAKRISRELRGKIQVWGIFLFAFLQAFVMAISFYGNQQIFDKGTVSAGLVIPTTMLFLIAGALLIAWLASMNVEFGVGGPFVMILPGIVTSITKSLLQIYPALEGHSGRMIILLILTVSFIFITERLYTAEYRIKIQRPILANQTMRPYLAFRILIAGTFPLMFSSTLMALPEQLLKLLHINSAHIQAFFNLVTLQGTIMYAVVLYTLGVLFSFINLMPIQIAEDMQEQGDYIIGVKPGRTTKHYLVKRVSLWAAVGSLYLVFVAVVPLLIGHVAHKSIYTNFSTYFAMWFVLIAIFDNVRQDLEFLYYKDNYQLFGSRRGV</sequence>
<dbReference type="Gene3D" id="1.10.3370.10">
    <property type="entry name" value="SecY subunit domain"/>
    <property type="match status" value="1"/>
</dbReference>
<feature type="transmembrane region" description="Helical" evidence="1">
    <location>
        <begin position="235"/>
        <end position="256"/>
    </location>
</feature>
<keyword evidence="1" id="KW-0472">Membrane</keyword>
<dbReference type="EMBL" id="SDGZ01000006">
    <property type="protein sequence ID" value="TYC50661.1"/>
    <property type="molecule type" value="Genomic_DNA"/>
</dbReference>
<gene>
    <name evidence="2" type="ORF">ESZ50_01625</name>
</gene>
<feature type="transmembrane region" description="Helical" evidence="1">
    <location>
        <begin position="368"/>
        <end position="385"/>
    </location>
</feature>
<feature type="transmembrane region" description="Helical" evidence="1">
    <location>
        <begin position="166"/>
        <end position="188"/>
    </location>
</feature>
<feature type="transmembrane region" description="Helical" evidence="1">
    <location>
        <begin position="100"/>
        <end position="120"/>
    </location>
</feature>
<proteinExistence type="predicted"/>
<feature type="transmembrane region" description="Helical" evidence="1">
    <location>
        <begin position="132"/>
        <end position="154"/>
    </location>
</feature>
<comment type="caution">
    <text evidence="2">The sequence shown here is derived from an EMBL/GenBank/DDBJ whole genome shotgun (WGS) entry which is preliminary data.</text>
</comment>
<dbReference type="InterPro" id="IPR002208">
    <property type="entry name" value="SecY/SEC61-alpha"/>
</dbReference>
<feature type="transmembrane region" description="Helical" evidence="1">
    <location>
        <begin position="12"/>
        <end position="36"/>
    </location>
</feature>
<evidence type="ECO:0000313" key="3">
    <source>
        <dbReference type="Proteomes" id="UP000371977"/>
    </source>
</evidence>
<dbReference type="GO" id="GO:0016020">
    <property type="term" value="C:membrane"/>
    <property type="evidence" value="ECO:0007669"/>
    <property type="project" value="InterPro"/>
</dbReference>
<keyword evidence="1" id="KW-0812">Transmembrane</keyword>